<comment type="subcellular location">
    <subcellularLocation>
        <location evidence="1">Cell membrane</location>
        <topology evidence="1">Multi-pass membrane protein</topology>
    </subcellularLocation>
</comment>
<dbReference type="InterPro" id="IPR001127">
    <property type="entry name" value="PTS_EIIA_1_perm"/>
</dbReference>
<keyword evidence="9 15" id="KW-1133">Transmembrane helix</keyword>
<dbReference type="InterPro" id="IPR010973">
    <property type="entry name" value="PTS_IIBC_sucr"/>
</dbReference>
<dbReference type="EMBL" id="CP110509">
    <property type="protein sequence ID" value="WMB28704.1"/>
    <property type="molecule type" value="Genomic_DNA"/>
</dbReference>
<comment type="catalytic activity">
    <reaction evidence="13">
        <text>N(pros)-phospho-L-histidyl-[protein](out) + sucrose = sucrose 6(G)-phosphate(in) + L-histidyl-[protein]</text>
        <dbReference type="Rhea" id="RHEA:49236"/>
        <dbReference type="Rhea" id="RHEA-COMP:9745"/>
        <dbReference type="Rhea" id="RHEA-COMP:9746"/>
        <dbReference type="ChEBI" id="CHEBI:17992"/>
        <dbReference type="ChEBI" id="CHEBI:29979"/>
        <dbReference type="ChEBI" id="CHEBI:64837"/>
        <dbReference type="ChEBI" id="CHEBI:91002"/>
        <dbReference type="EC" id="2.7.1.211"/>
    </reaction>
</comment>
<dbReference type="GO" id="GO:0016740">
    <property type="term" value="F:transferase activity"/>
    <property type="evidence" value="ECO:0007669"/>
    <property type="project" value="UniProtKB-KW"/>
</dbReference>
<dbReference type="NCBIfam" id="TIGR01996">
    <property type="entry name" value="PTS-II-BC-sucr"/>
    <property type="match status" value="1"/>
</dbReference>
<evidence type="ECO:0000259" key="16">
    <source>
        <dbReference type="PROSITE" id="PS51093"/>
    </source>
</evidence>
<feature type="domain" description="PTS EIIA type-1" evidence="16">
    <location>
        <begin position="516"/>
        <end position="620"/>
    </location>
</feature>
<keyword evidence="7 15" id="KW-0812">Transmembrane</keyword>
<evidence type="ECO:0000256" key="1">
    <source>
        <dbReference type="ARBA" id="ARBA00004651"/>
    </source>
</evidence>
<dbReference type="SUPFAM" id="SSF51261">
    <property type="entry name" value="Duplicated hybrid motif"/>
    <property type="match status" value="1"/>
</dbReference>
<evidence type="ECO:0000256" key="8">
    <source>
        <dbReference type="ARBA" id="ARBA00022777"/>
    </source>
</evidence>
<dbReference type="PROSITE" id="PS51103">
    <property type="entry name" value="PTS_EIIC_TYPE_1"/>
    <property type="match status" value="1"/>
</dbReference>
<keyword evidence="3" id="KW-1003">Cell membrane</keyword>
<evidence type="ECO:0000256" key="10">
    <source>
        <dbReference type="ARBA" id="ARBA00023136"/>
    </source>
</evidence>
<dbReference type="RefSeq" id="WP_018366568.1">
    <property type="nucleotide sequence ID" value="NZ_CP104407.1"/>
</dbReference>
<evidence type="ECO:0000256" key="6">
    <source>
        <dbReference type="ARBA" id="ARBA00022683"/>
    </source>
</evidence>
<dbReference type="Gene3D" id="3.30.1360.60">
    <property type="entry name" value="Glucose permease domain IIB"/>
    <property type="match status" value="1"/>
</dbReference>
<dbReference type="Gene3D" id="2.70.70.10">
    <property type="entry name" value="Glucose Permease (Domain IIA)"/>
    <property type="match status" value="1"/>
</dbReference>
<dbReference type="InterPro" id="IPR001996">
    <property type="entry name" value="PTS_IIB_1"/>
</dbReference>
<feature type="transmembrane region" description="Helical" evidence="15">
    <location>
        <begin position="154"/>
        <end position="174"/>
    </location>
</feature>
<dbReference type="NCBIfam" id="TIGR00826">
    <property type="entry name" value="EIIB_glc"/>
    <property type="match status" value="1"/>
</dbReference>
<reference evidence="20" key="1">
    <citation type="submission" date="2022-10" db="EMBL/GenBank/DDBJ databases">
        <title>Streptococcus didelphis as causative of fatal infections in opossums (Didelphis albiventris).</title>
        <authorList>
            <person name="Breyer G.M."/>
            <person name="Da Silva M.E.R.J."/>
            <person name="Siqueira F.M."/>
        </authorList>
    </citation>
    <scope>NUCLEOTIDE SEQUENCE [LARGE SCALE GENOMIC DNA]</scope>
    <source>
        <strain evidence="20">LBVP101/21</strain>
    </source>
</reference>
<dbReference type="Pfam" id="PF00358">
    <property type="entry name" value="PTS_EIIA_1"/>
    <property type="match status" value="1"/>
</dbReference>
<evidence type="ECO:0000256" key="14">
    <source>
        <dbReference type="PROSITE-ProRule" id="PRU00421"/>
    </source>
</evidence>
<feature type="active site" description="Phosphocysteine intermediate; for EIIB activity" evidence="14">
    <location>
        <position position="25"/>
    </location>
</feature>
<dbReference type="InterPro" id="IPR013013">
    <property type="entry name" value="PTS_EIIC_1"/>
</dbReference>
<evidence type="ECO:0000256" key="13">
    <source>
        <dbReference type="ARBA" id="ARBA00048931"/>
    </source>
</evidence>
<feature type="transmembrane region" description="Helical" evidence="15">
    <location>
        <begin position="220"/>
        <end position="237"/>
    </location>
</feature>
<dbReference type="InterPro" id="IPR036878">
    <property type="entry name" value="Glu_permease_IIB"/>
</dbReference>
<dbReference type="PANTHER" id="PTHR30175:SF4">
    <property type="entry name" value="PTS SYSTEM TREHALOSE-SPECIFIC EIIBC COMPONENT"/>
    <property type="match status" value="1"/>
</dbReference>
<keyword evidence="2" id="KW-0813">Transport</keyword>
<evidence type="ECO:0000256" key="5">
    <source>
        <dbReference type="ARBA" id="ARBA00022679"/>
    </source>
</evidence>
<dbReference type="InterPro" id="IPR011055">
    <property type="entry name" value="Dup_hybrid_motif"/>
</dbReference>
<evidence type="ECO:0000256" key="12">
    <source>
        <dbReference type="ARBA" id="ARBA00045139"/>
    </source>
</evidence>
<gene>
    <name evidence="19" type="ORF">N1496_04325</name>
</gene>
<evidence type="ECO:0000256" key="7">
    <source>
        <dbReference type="ARBA" id="ARBA00022692"/>
    </source>
</evidence>
<feature type="domain" description="PTS EIIB type-1" evidence="17">
    <location>
        <begin position="3"/>
        <end position="86"/>
    </location>
</feature>
<evidence type="ECO:0000256" key="2">
    <source>
        <dbReference type="ARBA" id="ARBA00022448"/>
    </source>
</evidence>
<dbReference type="InterPro" id="IPR003352">
    <property type="entry name" value="PTS_EIIC"/>
</dbReference>
<dbReference type="SUPFAM" id="SSF55604">
    <property type="entry name" value="Glucose permease domain IIB"/>
    <property type="match status" value="1"/>
</dbReference>
<feature type="transmembrane region" description="Helical" evidence="15">
    <location>
        <begin position="366"/>
        <end position="385"/>
    </location>
</feature>
<feature type="transmembrane region" description="Helical" evidence="15">
    <location>
        <begin position="414"/>
        <end position="431"/>
    </location>
</feature>
<dbReference type="InterPro" id="IPR050558">
    <property type="entry name" value="PTS_Sugar-Specific_Components"/>
</dbReference>
<evidence type="ECO:0000313" key="19">
    <source>
        <dbReference type="EMBL" id="WMB28704.1"/>
    </source>
</evidence>
<keyword evidence="6" id="KW-0598">Phosphotransferase system</keyword>
<dbReference type="PROSITE" id="PS01035">
    <property type="entry name" value="PTS_EIIB_TYPE_1_CYS"/>
    <property type="match status" value="1"/>
</dbReference>
<keyword evidence="5 19" id="KW-0808">Transferase</keyword>
<sequence length="645" mass="68966">MDYKKVARQVAEAVGKDNLLAAAHCATRLRLVLKDDTKVDQKALDDNPDLKGTFKMDGQYQVIIGAGDVNFVYDELIKDTGLSEASTEEVKEFASKSKPFNPIMALIKLLSDIFVPIIPALVAGGLLMALRNFLTAPGLFGPKSIEEIYPAIKGISAMIQLMSAAPFMFLPILVGISAAKRFRANLFLGAVIGMIMTSPDLGGLAKHWDILGYQVAQINYAYQVIPVLVAVWCLSILEKFFHKKLPSSVDFTFTPLLSVMITGFLTFTVIGPVMLFVSNGITAAIVWLYHTTGFLGMGIFGGTYSLIVMTGLHQSFPAIETQLLSAWTNGVGYGDFIFVVASMANVAQGAATFAIWFLTKNTKTKGLASSAGLSALLGITEPALFGVNLKYHFPFFCALIGSGLAAALAGMLKVVAVSLGSAGFLGFLSINAKSIPFYALCELVSFGAAFAMTYFYGKTRAAGIFAAEALAEQALTEKARETVTVRPLGSSFQTVKAQTILSPVEGTYLELSQVNDPVFSSGAMGEGFALKPTSNKVYAPVDGQLEVVFETGHAYALKSNQGAEILIHIGIDTVSMAGNGFEPLVKVGQKVTKGQLLGSFSREKIAEAGLEDTLMLVVTNASDYKHFDILAKGLIKEEQAILVLS</sequence>
<dbReference type="Pfam" id="PF02378">
    <property type="entry name" value="PTS_EIIC"/>
    <property type="match status" value="1"/>
</dbReference>
<keyword evidence="20" id="KW-1185">Reference proteome</keyword>
<proteinExistence type="predicted"/>
<evidence type="ECO:0000259" key="18">
    <source>
        <dbReference type="PROSITE" id="PS51103"/>
    </source>
</evidence>
<protein>
    <recommendedName>
        <fullName evidence="11">protein-N(pi)-phosphohistidine--sucrose phosphotransferase</fullName>
        <ecNumber evidence="11">2.7.1.211</ecNumber>
    </recommendedName>
</protein>
<dbReference type="NCBIfam" id="TIGR00830">
    <property type="entry name" value="PTBA"/>
    <property type="match status" value="1"/>
</dbReference>
<dbReference type="PANTHER" id="PTHR30175">
    <property type="entry name" value="PHOSPHOTRANSFERASE SYSTEM TRANSPORT PROTEIN"/>
    <property type="match status" value="1"/>
</dbReference>
<feature type="transmembrane region" description="Helical" evidence="15">
    <location>
        <begin position="336"/>
        <end position="359"/>
    </location>
</feature>
<evidence type="ECO:0000256" key="4">
    <source>
        <dbReference type="ARBA" id="ARBA00022597"/>
    </source>
</evidence>
<dbReference type="Pfam" id="PF00367">
    <property type="entry name" value="PTS_EIIB"/>
    <property type="match status" value="1"/>
</dbReference>
<dbReference type="PROSITE" id="PS51098">
    <property type="entry name" value="PTS_EIIB_TYPE_1"/>
    <property type="match status" value="1"/>
</dbReference>
<dbReference type="PROSITE" id="PS00371">
    <property type="entry name" value="PTS_EIIA_TYPE_1_HIS"/>
    <property type="match status" value="1"/>
</dbReference>
<keyword evidence="10 15" id="KW-0472">Membrane</keyword>
<name>A0ABY9LIP3_9STRE</name>
<feature type="transmembrane region" description="Helical" evidence="15">
    <location>
        <begin position="249"/>
        <end position="267"/>
    </location>
</feature>
<evidence type="ECO:0000256" key="15">
    <source>
        <dbReference type="SAM" id="Phobius"/>
    </source>
</evidence>
<evidence type="ECO:0000256" key="3">
    <source>
        <dbReference type="ARBA" id="ARBA00022475"/>
    </source>
</evidence>
<evidence type="ECO:0000313" key="20">
    <source>
        <dbReference type="Proteomes" id="UP001238096"/>
    </source>
</evidence>
<feature type="domain" description="PTS EIIC type-1" evidence="18">
    <location>
        <begin position="121"/>
        <end position="474"/>
    </location>
</feature>
<dbReference type="Proteomes" id="UP001238096">
    <property type="component" value="Chromosome"/>
</dbReference>
<dbReference type="InterPro" id="IPR018113">
    <property type="entry name" value="PTrfase_EIIB_Cys"/>
</dbReference>
<keyword evidence="8" id="KW-0418">Kinase</keyword>
<accession>A0ABY9LIP3</accession>
<comment type="function">
    <text evidence="12">The phosphoenolpyruvate-dependent sugar phosphotransferase system (sugar PTS), a major carbohydrate active transport system, catalyzes the phosphorylation of incoming sugar substrates concomitantly with their translocation across the cell membrane. This system is involved in sucrose transport.</text>
</comment>
<keyword evidence="4" id="KW-0762">Sugar transport</keyword>
<feature type="transmembrane region" description="Helical" evidence="15">
    <location>
        <begin position="113"/>
        <end position="134"/>
    </location>
</feature>
<feature type="transmembrane region" description="Helical" evidence="15">
    <location>
        <begin position="437"/>
        <end position="456"/>
    </location>
</feature>
<evidence type="ECO:0000256" key="9">
    <source>
        <dbReference type="ARBA" id="ARBA00022989"/>
    </source>
</evidence>
<dbReference type="CDD" id="cd00212">
    <property type="entry name" value="PTS_IIB_glc"/>
    <property type="match status" value="1"/>
</dbReference>
<evidence type="ECO:0000259" key="17">
    <source>
        <dbReference type="PROSITE" id="PS51098"/>
    </source>
</evidence>
<evidence type="ECO:0000256" key="11">
    <source>
        <dbReference type="ARBA" id="ARBA00044053"/>
    </source>
</evidence>
<organism evidence="19 20">
    <name type="scientific">Streptococcus didelphis</name>
    <dbReference type="NCBI Taxonomy" id="102886"/>
    <lineage>
        <taxon>Bacteria</taxon>
        <taxon>Bacillati</taxon>
        <taxon>Bacillota</taxon>
        <taxon>Bacilli</taxon>
        <taxon>Lactobacillales</taxon>
        <taxon>Streptococcaceae</taxon>
        <taxon>Streptococcus</taxon>
    </lineage>
</organism>
<dbReference type="PROSITE" id="PS51093">
    <property type="entry name" value="PTS_EIIA_TYPE_1"/>
    <property type="match status" value="1"/>
</dbReference>
<dbReference type="EC" id="2.7.1.211" evidence="11"/>